<dbReference type="Proteomes" id="UP000013086">
    <property type="component" value="Unassembled WGS sequence"/>
</dbReference>
<evidence type="ECO:0000313" key="1">
    <source>
        <dbReference type="EMBL" id="ENU20234.1"/>
    </source>
</evidence>
<dbReference type="HOGENOM" id="CLU_170095_0_0_6"/>
<gene>
    <name evidence="1" type="ORF">F994_01292</name>
</gene>
<sequence length="113" mass="13476">MMDKYWVVAIVVVFCIFLVIYTQRAHASPSKMSFKEIVQKEFSQYHVIERNQTIMICEVSEGHQPDELILIRIDPNQKKNMRNFGRRMTFTYPKQPSLREMRKDFAPYLQIAS</sequence>
<name>N8QG04_9GAMM</name>
<reference evidence="1 2" key="1">
    <citation type="submission" date="2013-02" db="EMBL/GenBank/DDBJ databases">
        <title>The Genome Sequence of Acinetobacter sp. ANC 3994.</title>
        <authorList>
            <consortium name="The Broad Institute Genome Sequencing Platform"/>
            <consortium name="The Broad Institute Genome Sequencing Center for Infectious Disease"/>
            <person name="Cerqueira G."/>
            <person name="Feldgarden M."/>
            <person name="Courvalin P."/>
            <person name="Perichon B."/>
            <person name="Grillot-Courvalin C."/>
            <person name="Clermont D."/>
            <person name="Rocha E."/>
            <person name="Yoon E.-J."/>
            <person name="Nemec A."/>
            <person name="Walker B."/>
            <person name="Young S.K."/>
            <person name="Zeng Q."/>
            <person name="Gargeya S."/>
            <person name="Fitzgerald M."/>
            <person name="Haas B."/>
            <person name="Abouelleil A."/>
            <person name="Alvarado L."/>
            <person name="Arachchi H.M."/>
            <person name="Berlin A.M."/>
            <person name="Chapman S.B."/>
            <person name="Dewar J."/>
            <person name="Goldberg J."/>
            <person name="Griggs A."/>
            <person name="Gujja S."/>
            <person name="Hansen M."/>
            <person name="Howarth C."/>
            <person name="Imamovic A."/>
            <person name="Larimer J."/>
            <person name="McCowan C."/>
            <person name="Murphy C."/>
            <person name="Neiman D."/>
            <person name="Pearson M."/>
            <person name="Priest M."/>
            <person name="Roberts A."/>
            <person name="Saif S."/>
            <person name="Shea T."/>
            <person name="Sisk P."/>
            <person name="Sykes S."/>
            <person name="Wortman J."/>
            <person name="Nusbaum C."/>
            <person name="Birren B."/>
        </authorList>
    </citation>
    <scope>NUCLEOTIDE SEQUENCE [LARGE SCALE GENOMIC DNA]</scope>
    <source>
        <strain evidence="1 2">ANC 3994</strain>
    </source>
</reference>
<accession>N8QG04</accession>
<dbReference type="RefSeq" id="WP_004651630.1">
    <property type="nucleotide sequence ID" value="NZ_KB849176.1"/>
</dbReference>
<comment type="caution">
    <text evidence="1">The sequence shown here is derived from an EMBL/GenBank/DDBJ whole genome shotgun (WGS) entry which is preliminary data.</text>
</comment>
<organism evidence="1 2">
    <name type="scientific">Acinetobacter bohemicus ANC 3994</name>
    <dbReference type="NCBI Taxonomy" id="1217715"/>
    <lineage>
        <taxon>Bacteria</taxon>
        <taxon>Pseudomonadati</taxon>
        <taxon>Pseudomonadota</taxon>
        <taxon>Gammaproteobacteria</taxon>
        <taxon>Moraxellales</taxon>
        <taxon>Moraxellaceae</taxon>
        <taxon>Acinetobacter</taxon>
    </lineage>
</organism>
<dbReference type="PATRIC" id="fig|1217715.3.peg.1249"/>
<dbReference type="eggNOG" id="ENOG5031RJS">
    <property type="taxonomic scope" value="Bacteria"/>
</dbReference>
<evidence type="ECO:0000313" key="2">
    <source>
        <dbReference type="Proteomes" id="UP000013086"/>
    </source>
</evidence>
<proteinExistence type="predicted"/>
<dbReference type="EMBL" id="APOH01000011">
    <property type="protein sequence ID" value="ENU20234.1"/>
    <property type="molecule type" value="Genomic_DNA"/>
</dbReference>
<protein>
    <submittedName>
        <fullName evidence="1">Uncharacterized protein</fullName>
    </submittedName>
</protein>
<dbReference type="AlphaFoldDB" id="N8QG04"/>